<feature type="compositionally biased region" description="Low complexity" evidence="4">
    <location>
        <begin position="1"/>
        <end position="11"/>
    </location>
</feature>
<dbReference type="AlphaFoldDB" id="A0A1G6X7G4"/>
<dbReference type="InterPro" id="IPR050679">
    <property type="entry name" value="Bact_HTH_transcr_reg"/>
</dbReference>
<dbReference type="InterPro" id="IPR028978">
    <property type="entry name" value="Chorismate_lyase_/UTRA_dom_sf"/>
</dbReference>
<dbReference type="SMART" id="SM00345">
    <property type="entry name" value="HTH_GNTR"/>
    <property type="match status" value="1"/>
</dbReference>
<dbReference type="PANTHER" id="PTHR44846">
    <property type="entry name" value="MANNOSYL-D-GLYCERATE TRANSPORT/METABOLISM SYSTEM REPRESSOR MNGR-RELATED"/>
    <property type="match status" value="1"/>
</dbReference>
<dbReference type="STRING" id="416944.SAMN05421548_124101"/>
<keyword evidence="2 6" id="KW-0238">DNA-binding</keyword>
<evidence type="ECO:0000256" key="1">
    <source>
        <dbReference type="ARBA" id="ARBA00023015"/>
    </source>
</evidence>
<dbReference type="Proteomes" id="UP000198908">
    <property type="component" value="Unassembled WGS sequence"/>
</dbReference>
<dbReference type="InterPro" id="IPR011663">
    <property type="entry name" value="UTRA"/>
</dbReference>
<dbReference type="InterPro" id="IPR036388">
    <property type="entry name" value="WH-like_DNA-bd_sf"/>
</dbReference>
<dbReference type="GO" id="GO:0003677">
    <property type="term" value="F:DNA binding"/>
    <property type="evidence" value="ECO:0007669"/>
    <property type="project" value="UniProtKB-KW"/>
</dbReference>
<keyword evidence="7" id="KW-1185">Reference proteome</keyword>
<evidence type="ECO:0000256" key="4">
    <source>
        <dbReference type="SAM" id="MobiDB-lite"/>
    </source>
</evidence>
<sequence length="273" mass="29851">MGQRTASSAARAKSERATGARTPEKRAGGARARSEPLYVQVVSTLKEEILKGVHPVGTQLPSEDLLADRFSVSRHTIREALRRLRDDGLIASRQGAPTTVVRPAAGSGAYVHEIDSINDLFSFVSALQFQIDSVEVVTANAALAQQLGANVGEKWLRIEGFRFPADDKTAACWMEVFVHEDYAGVARLLAHNKGPIFELIETLYGERIVEVEQTLRTSPMPAQAAATLRTEPGETSVEVIRTFRIASGKTAEVSIAHYPADSFTFSMTLRRTR</sequence>
<dbReference type="Gene3D" id="1.10.10.10">
    <property type="entry name" value="Winged helix-like DNA-binding domain superfamily/Winged helix DNA-binding domain"/>
    <property type="match status" value="1"/>
</dbReference>
<keyword evidence="3" id="KW-0804">Transcription</keyword>
<dbReference type="InterPro" id="IPR000524">
    <property type="entry name" value="Tscrpt_reg_HTH_GntR"/>
</dbReference>
<dbReference type="SUPFAM" id="SSF46785">
    <property type="entry name" value="Winged helix' DNA-binding domain"/>
    <property type="match status" value="1"/>
</dbReference>
<evidence type="ECO:0000313" key="6">
    <source>
        <dbReference type="EMBL" id="SDD74120.1"/>
    </source>
</evidence>
<protein>
    <submittedName>
        <fullName evidence="6">DNA-binding transcriptional regulator, GntR family</fullName>
    </submittedName>
</protein>
<feature type="region of interest" description="Disordered" evidence="4">
    <location>
        <begin position="1"/>
        <end position="33"/>
    </location>
</feature>
<evidence type="ECO:0000256" key="3">
    <source>
        <dbReference type="ARBA" id="ARBA00023163"/>
    </source>
</evidence>
<name>A0A1G6X7G4_9BURK</name>
<evidence type="ECO:0000313" key="7">
    <source>
        <dbReference type="Proteomes" id="UP000198908"/>
    </source>
</evidence>
<organism evidence="6 7">
    <name type="scientific">Paraburkholderia lycopersici</name>
    <dbReference type="NCBI Taxonomy" id="416944"/>
    <lineage>
        <taxon>Bacteria</taxon>
        <taxon>Pseudomonadati</taxon>
        <taxon>Pseudomonadota</taxon>
        <taxon>Betaproteobacteria</taxon>
        <taxon>Burkholderiales</taxon>
        <taxon>Burkholderiaceae</taxon>
        <taxon>Paraburkholderia</taxon>
    </lineage>
</organism>
<accession>A0A1G6X7G4</accession>
<dbReference type="Gene3D" id="3.40.1410.10">
    <property type="entry name" value="Chorismate lyase-like"/>
    <property type="match status" value="1"/>
</dbReference>
<dbReference type="GO" id="GO:0003700">
    <property type="term" value="F:DNA-binding transcription factor activity"/>
    <property type="evidence" value="ECO:0007669"/>
    <property type="project" value="InterPro"/>
</dbReference>
<dbReference type="SMART" id="SM00866">
    <property type="entry name" value="UTRA"/>
    <property type="match status" value="1"/>
</dbReference>
<dbReference type="Pfam" id="PF07702">
    <property type="entry name" value="UTRA"/>
    <property type="match status" value="1"/>
</dbReference>
<feature type="domain" description="HTH gntR-type" evidence="5">
    <location>
        <begin position="35"/>
        <end position="103"/>
    </location>
</feature>
<dbReference type="Pfam" id="PF00392">
    <property type="entry name" value="GntR"/>
    <property type="match status" value="1"/>
</dbReference>
<gene>
    <name evidence="6" type="ORF">SAMN05421548_124101</name>
</gene>
<dbReference type="GO" id="GO:0045892">
    <property type="term" value="P:negative regulation of DNA-templated transcription"/>
    <property type="evidence" value="ECO:0007669"/>
    <property type="project" value="TreeGrafter"/>
</dbReference>
<dbReference type="PRINTS" id="PR00035">
    <property type="entry name" value="HTHGNTR"/>
</dbReference>
<keyword evidence="1" id="KW-0805">Transcription regulation</keyword>
<reference evidence="7" key="1">
    <citation type="submission" date="2016-09" db="EMBL/GenBank/DDBJ databases">
        <authorList>
            <person name="Varghese N."/>
            <person name="Submissions S."/>
        </authorList>
    </citation>
    <scope>NUCLEOTIDE SEQUENCE [LARGE SCALE GENOMIC DNA]</scope>
    <source>
        <strain evidence="7">TNe-862</strain>
    </source>
</reference>
<evidence type="ECO:0000259" key="5">
    <source>
        <dbReference type="PROSITE" id="PS50949"/>
    </source>
</evidence>
<dbReference type="EMBL" id="FMYQ01000024">
    <property type="protein sequence ID" value="SDD74120.1"/>
    <property type="molecule type" value="Genomic_DNA"/>
</dbReference>
<feature type="compositionally biased region" description="Basic and acidic residues" evidence="4">
    <location>
        <begin position="12"/>
        <end position="27"/>
    </location>
</feature>
<dbReference type="InterPro" id="IPR036390">
    <property type="entry name" value="WH_DNA-bd_sf"/>
</dbReference>
<dbReference type="RefSeq" id="WP_176929176.1">
    <property type="nucleotide sequence ID" value="NZ_FMYQ01000024.1"/>
</dbReference>
<dbReference type="PANTHER" id="PTHR44846:SF17">
    <property type="entry name" value="GNTR-FAMILY TRANSCRIPTIONAL REGULATOR"/>
    <property type="match status" value="1"/>
</dbReference>
<proteinExistence type="predicted"/>
<dbReference type="PROSITE" id="PS50949">
    <property type="entry name" value="HTH_GNTR"/>
    <property type="match status" value="1"/>
</dbReference>
<evidence type="ECO:0000256" key="2">
    <source>
        <dbReference type="ARBA" id="ARBA00023125"/>
    </source>
</evidence>
<dbReference type="SUPFAM" id="SSF64288">
    <property type="entry name" value="Chorismate lyase-like"/>
    <property type="match status" value="1"/>
</dbReference>
<dbReference type="CDD" id="cd07377">
    <property type="entry name" value="WHTH_GntR"/>
    <property type="match status" value="1"/>
</dbReference>